<dbReference type="Proteomes" id="UP000285060">
    <property type="component" value="Unassembled WGS sequence"/>
</dbReference>
<dbReference type="EMBL" id="QUSY01003396">
    <property type="protein sequence ID" value="RHY17682.1"/>
    <property type="molecule type" value="Genomic_DNA"/>
</dbReference>
<dbReference type="AlphaFoldDB" id="A0A3R6YR79"/>
<name>A0A3R6YR79_9STRA</name>
<evidence type="ECO:0000313" key="1">
    <source>
        <dbReference type="EMBL" id="RHY17682.1"/>
    </source>
</evidence>
<evidence type="ECO:0000313" key="2">
    <source>
        <dbReference type="Proteomes" id="UP000285060"/>
    </source>
</evidence>
<sequence>MQILSSALRQAAATDLVIVCGVPFPNRLQSTKAMSLVTSAHAATTVVYTFDPATSGGVAGTITTLVGAASTTITADLDLTKANFTALKEMDDSCTDVDVDEFTWHIHTKWDNPGKVSEFLSGCSLARTANHYDPDFAC</sequence>
<reference evidence="1 2" key="1">
    <citation type="submission" date="2018-08" db="EMBL/GenBank/DDBJ databases">
        <title>Aphanomyces genome sequencing and annotation.</title>
        <authorList>
            <person name="Minardi D."/>
            <person name="Oidtmann B."/>
            <person name="Van Der Giezen M."/>
            <person name="Studholme D.J."/>
        </authorList>
    </citation>
    <scope>NUCLEOTIDE SEQUENCE [LARGE SCALE GENOMIC DNA]</scope>
    <source>
        <strain evidence="1 2">NJM0002</strain>
    </source>
</reference>
<gene>
    <name evidence="1" type="ORF">DYB32_010483</name>
</gene>
<keyword evidence="2" id="KW-1185">Reference proteome</keyword>
<dbReference type="GO" id="GO:0006801">
    <property type="term" value="P:superoxide metabolic process"/>
    <property type="evidence" value="ECO:0007669"/>
    <property type="project" value="InterPro"/>
</dbReference>
<proteinExistence type="predicted"/>
<comment type="caution">
    <text evidence="1">The sequence shown here is derived from an EMBL/GenBank/DDBJ whole genome shotgun (WGS) entry which is preliminary data.</text>
</comment>
<accession>A0A3R6YR79</accession>
<dbReference type="Gene3D" id="2.60.40.200">
    <property type="entry name" value="Superoxide dismutase, copper/zinc binding domain"/>
    <property type="match status" value="1"/>
</dbReference>
<dbReference type="GO" id="GO:0046872">
    <property type="term" value="F:metal ion binding"/>
    <property type="evidence" value="ECO:0007669"/>
    <property type="project" value="InterPro"/>
</dbReference>
<dbReference type="InterPro" id="IPR036423">
    <property type="entry name" value="SOD-like_Cu/Zn_dom_sf"/>
</dbReference>
<organism evidence="1 2">
    <name type="scientific">Aphanomyces invadans</name>
    <dbReference type="NCBI Taxonomy" id="157072"/>
    <lineage>
        <taxon>Eukaryota</taxon>
        <taxon>Sar</taxon>
        <taxon>Stramenopiles</taxon>
        <taxon>Oomycota</taxon>
        <taxon>Saprolegniomycetes</taxon>
        <taxon>Saprolegniales</taxon>
        <taxon>Verrucalvaceae</taxon>
        <taxon>Aphanomyces</taxon>
    </lineage>
</organism>
<feature type="non-terminal residue" evidence="1">
    <location>
        <position position="138"/>
    </location>
</feature>
<dbReference type="VEuPathDB" id="FungiDB:H310_10857"/>
<protein>
    <submittedName>
        <fullName evidence="1">Uncharacterized protein</fullName>
    </submittedName>
</protein>